<evidence type="ECO:0000313" key="4">
    <source>
        <dbReference type="Proteomes" id="UP000041254"/>
    </source>
</evidence>
<feature type="transmembrane region" description="Helical" evidence="2">
    <location>
        <begin position="200"/>
        <end position="221"/>
    </location>
</feature>
<keyword evidence="2" id="KW-0812">Transmembrane</keyword>
<feature type="region of interest" description="Disordered" evidence="1">
    <location>
        <begin position="1"/>
        <end position="32"/>
    </location>
</feature>
<dbReference type="VEuPathDB" id="CryptoDB:Vbra_11610"/>
<organism evidence="3 4">
    <name type="scientific">Vitrella brassicaformis (strain CCMP3155)</name>
    <dbReference type="NCBI Taxonomy" id="1169540"/>
    <lineage>
        <taxon>Eukaryota</taxon>
        <taxon>Sar</taxon>
        <taxon>Alveolata</taxon>
        <taxon>Colpodellida</taxon>
        <taxon>Vitrellaceae</taxon>
        <taxon>Vitrella</taxon>
    </lineage>
</organism>
<name>A0A0G4EGI6_VITBC</name>
<protein>
    <submittedName>
        <fullName evidence="3">Uncharacterized protein</fullName>
    </submittedName>
</protein>
<dbReference type="Proteomes" id="UP000041254">
    <property type="component" value="Unassembled WGS sequence"/>
</dbReference>
<evidence type="ECO:0000256" key="1">
    <source>
        <dbReference type="SAM" id="MobiDB-lite"/>
    </source>
</evidence>
<feature type="transmembrane region" description="Helical" evidence="2">
    <location>
        <begin position="263"/>
        <end position="284"/>
    </location>
</feature>
<dbReference type="AlphaFoldDB" id="A0A0G4EGI6"/>
<proteinExistence type="predicted"/>
<keyword evidence="2" id="KW-0472">Membrane</keyword>
<accession>A0A0G4EGI6</accession>
<reference evidence="3 4" key="1">
    <citation type="submission" date="2014-11" db="EMBL/GenBank/DDBJ databases">
        <authorList>
            <person name="Zhu J."/>
            <person name="Qi W."/>
            <person name="Song R."/>
        </authorList>
    </citation>
    <scope>NUCLEOTIDE SEQUENCE [LARGE SCALE GENOMIC DNA]</scope>
</reference>
<feature type="compositionally biased region" description="Basic and acidic residues" evidence="1">
    <location>
        <begin position="8"/>
        <end position="23"/>
    </location>
</feature>
<evidence type="ECO:0000256" key="2">
    <source>
        <dbReference type="SAM" id="Phobius"/>
    </source>
</evidence>
<keyword evidence="2" id="KW-1133">Transmembrane helix</keyword>
<sequence>MSASLRVKLNERRTKIDEAERKAGGAPPKVPEGQAIGATEGQLEMAREESRAAMAKCLRTAVEYQILSERVRSLQQTAAEQHSLGTTLLYAGLGQIALGALSVPYRYACLQILQDPLGSVAPPVTLATLKGIGETLLSRAAWKEAIEKLSEAIKTARRGGGEGRSSSAAGAGPLPPAKAGAHADVLMKDWAADFSVRNSAFWYLMTAVVLTVTGVALRRWAALPCEISQMESPMASVIESIEDRKRGTVKKAGRRRKGAPGSLPVALAGLIGAMCAPTSFFWLIGLEGMRGWLLG</sequence>
<dbReference type="InParanoid" id="A0A0G4EGI6"/>
<gene>
    <name evidence="3" type="ORF">Vbra_11610</name>
</gene>
<keyword evidence="4" id="KW-1185">Reference proteome</keyword>
<evidence type="ECO:0000313" key="3">
    <source>
        <dbReference type="EMBL" id="CEL94568.1"/>
    </source>
</evidence>
<dbReference type="EMBL" id="CDMY01000223">
    <property type="protein sequence ID" value="CEL94568.1"/>
    <property type="molecule type" value="Genomic_DNA"/>
</dbReference>